<sequence>MNNLRVIMSVLLAVLVFTATVSESAEEMGKGEVTISLRCKTKTECLKNIACEACVDCRCDKGICKCHGFTAETNNPTV</sequence>
<evidence type="ECO:0000313" key="4">
    <source>
        <dbReference type="Proteomes" id="UP000426265"/>
    </source>
</evidence>
<accession>A0A5S9U7Y5</accession>
<feature type="chain" id="PRO_5038244236" evidence="1">
    <location>
        <begin position="25"/>
        <end position="78"/>
    </location>
</feature>
<evidence type="ECO:0000256" key="1">
    <source>
        <dbReference type="SAM" id="SignalP"/>
    </source>
</evidence>
<dbReference type="OMA" id="GICKCHG"/>
<dbReference type="KEGG" id="ath:AT1G13609"/>
<feature type="signal peptide" evidence="1">
    <location>
        <begin position="1"/>
        <end position="24"/>
    </location>
</feature>
<dbReference type="Proteomes" id="UP000434276">
    <property type="component" value="Unassembled WGS sequence"/>
</dbReference>
<dbReference type="AlphaFoldDB" id="A0A654EAC1"/>
<name>A0A654EAC1_ARATH</name>
<dbReference type="EMBL" id="CACSHJ010000087">
    <property type="protein sequence ID" value="CAA0200046.1"/>
    <property type="molecule type" value="Genomic_DNA"/>
</dbReference>
<evidence type="ECO:0000313" key="5">
    <source>
        <dbReference type="Proteomes" id="UP000434276"/>
    </source>
</evidence>
<dbReference type="OrthoDB" id="1039495at2759"/>
<organism evidence="3 4">
    <name type="scientific">Arabidopsis thaliana</name>
    <name type="common">Mouse-ear cress</name>
    <dbReference type="NCBI Taxonomy" id="3702"/>
    <lineage>
        <taxon>Eukaryota</taxon>
        <taxon>Viridiplantae</taxon>
        <taxon>Streptophyta</taxon>
        <taxon>Embryophyta</taxon>
        <taxon>Tracheophyta</taxon>
        <taxon>Spermatophyta</taxon>
        <taxon>Magnoliopsida</taxon>
        <taxon>eudicotyledons</taxon>
        <taxon>Gunneridae</taxon>
        <taxon>Pentapetalae</taxon>
        <taxon>rosids</taxon>
        <taxon>malvids</taxon>
        <taxon>Brassicales</taxon>
        <taxon>Brassicaceae</taxon>
        <taxon>Camelineae</taxon>
        <taxon>Arabidopsis</taxon>
    </lineage>
</organism>
<dbReference type="RefSeq" id="NP_001031041.1">
    <property type="nucleotide sequence ID" value="NM_001035964.3"/>
</dbReference>
<dbReference type="SMR" id="A0A654EAC1"/>
<evidence type="ECO:0000313" key="3">
    <source>
        <dbReference type="EMBL" id="VYS45974.1"/>
    </source>
</evidence>
<dbReference type="Proteomes" id="UP000426265">
    <property type="component" value="Unassembled WGS sequence"/>
</dbReference>
<dbReference type="EMBL" id="CACRSJ010000104">
    <property type="protein sequence ID" value="VYS45974.1"/>
    <property type="molecule type" value="Genomic_DNA"/>
</dbReference>
<gene>
    <name evidence="3" type="ORF">AN1_LOCUS1475</name>
    <name evidence="2" type="ORF">C24_LOCUS1391</name>
</gene>
<accession>A0A654EAC1</accession>
<evidence type="ECO:0000313" key="2">
    <source>
        <dbReference type="EMBL" id="CAA0200046.1"/>
    </source>
</evidence>
<keyword evidence="1" id="KW-0732">Signal</keyword>
<protein>
    <submittedName>
        <fullName evidence="3">Uncharacterized protein</fullName>
    </submittedName>
</protein>
<reference evidence="3 4" key="1">
    <citation type="submission" date="2019-11" db="EMBL/GenBank/DDBJ databases">
        <authorList>
            <person name="Jiao W.-B."/>
            <person name="Schneeberger K."/>
        </authorList>
    </citation>
    <scope>NUCLEOTIDE SEQUENCE [LARGE SCALE GENOMIC DNA]</scope>
    <source>
        <strain evidence="4">cv. An-1</strain>
        <strain evidence="5">cv. C24</strain>
    </source>
</reference>
<proteinExistence type="predicted"/>
<dbReference type="ExpressionAtlas" id="A0A654EAC1">
    <property type="expression patterns" value="baseline and differential"/>
</dbReference>